<sequence>MRTLVPFDPTNPNTRLSALLSEDERRAFATAMLSDVLDAVRRAGGEPVVLASAPLDGDVDAPVTVDDRPLSVAVNDALAALPAAVVMADLALATPEAVQRLYDAGGDVAVAPGRGGGTNALVVRHRDFDVDYHGVSFRDHLAAADAAGAAVETVDSFRLAVDIDEPTDLLDVLVHGNRGAADWLRDAGFRVAVDDGTPTVVRE</sequence>
<comment type="function">
    <text evidence="5">Guanylyltransferase that catalyzes the activation of (2S)-2-phospholactate (2-PL) as (2S)-lactyl-2-diphospho-5'-guanosine, via the condensation of 2-PL with GTP. It is involved in the biosynthesis of coenzyme F420, a hydride carrier cofactor.</text>
</comment>
<evidence type="ECO:0000256" key="1">
    <source>
        <dbReference type="ARBA" id="ARBA00022679"/>
    </source>
</evidence>
<dbReference type="InterPro" id="IPR002835">
    <property type="entry name" value="CofC"/>
</dbReference>
<dbReference type="AlphaFoldDB" id="A0AAU8CDQ4"/>
<keyword evidence="3 5" id="KW-0547">Nucleotide-binding</keyword>
<dbReference type="InterPro" id="IPR029044">
    <property type="entry name" value="Nucleotide-diphossugar_trans"/>
</dbReference>
<reference evidence="6" key="1">
    <citation type="submission" date="2024-06" db="EMBL/GenBank/DDBJ databases">
        <title>Genome Sequence of an extremely halophilic archaeon isolated from Permian era halite, Salado Formation, Carlsbad, New Mexico: Halobacterium sp. strain NMX12-1.</title>
        <authorList>
            <person name="Sotoa L."/>
            <person name="DasSarma P."/>
            <person name="Anton B.P."/>
            <person name="Vincze T."/>
            <person name="Verma I."/>
            <person name="Eralp B."/>
            <person name="Powers D.W."/>
            <person name="Dozier B.L."/>
            <person name="Roberts R.J."/>
            <person name="DasSarma S."/>
        </authorList>
    </citation>
    <scope>NUCLEOTIDE SEQUENCE</scope>
    <source>
        <strain evidence="6">NMX12-1</strain>
    </source>
</reference>
<dbReference type="PANTHER" id="PTHR40392:SF1">
    <property type="entry name" value="2-PHOSPHO-L-LACTATE GUANYLYLTRANSFERASE"/>
    <property type="match status" value="1"/>
</dbReference>
<dbReference type="GO" id="GO:0043814">
    <property type="term" value="F:phospholactate guanylyltransferase activity"/>
    <property type="evidence" value="ECO:0007669"/>
    <property type="project" value="UniProtKB-EC"/>
</dbReference>
<accession>A0AAU8CDQ4</accession>
<dbReference type="RefSeq" id="WP_353634570.1">
    <property type="nucleotide sequence ID" value="NZ_CP159204.1"/>
</dbReference>
<dbReference type="SUPFAM" id="SSF53448">
    <property type="entry name" value="Nucleotide-diphospho-sugar transferases"/>
    <property type="match status" value="1"/>
</dbReference>
<dbReference type="PANTHER" id="PTHR40392">
    <property type="entry name" value="2-PHOSPHO-L-LACTATE GUANYLYLTRANSFERASE"/>
    <property type="match status" value="1"/>
</dbReference>
<keyword evidence="2 5" id="KW-0548">Nucleotidyltransferase</keyword>
<dbReference type="KEGG" id="hanx:ABSL23_02085"/>
<organism evidence="6">
    <name type="scientific">Halobacterium sp. NMX12-1</name>
    <dbReference type="NCBI Taxonomy" id="3166650"/>
    <lineage>
        <taxon>Archaea</taxon>
        <taxon>Methanobacteriati</taxon>
        <taxon>Methanobacteriota</taxon>
        <taxon>Stenosarchaea group</taxon>
        <taxon>Halobacteria</taxon>
        <taxon>Halobacteriales</taxon>
        <taxon>Halobacteriaceae</taxon>
        <taxon>Halobacterium</taxon>
    </lineage>
</organism>
<dbReference type="Pfam" id="PF01983">
    <property type="entry name" value="CofC"/>
    <property type="match status" value="1"/>
</dbReference>
<name>A0AAU8CDQ4_9EURY</name>
<comment type="pathway">
    <text evidence="5">Cofactor biosynthesis; coenzyme F420 biosynthesis.</text>
</comment>
<comment type="subunit">
    <text evidence="5">Homodimer.</text>
</comment>
<dbReference type="GO" id="GO:0005525">
    <property type="term" value="F:GTP binding"/>
    <property type="evidence" value="ECO:0007669"/>
    <property type="project" value="UniProtKB-KW"/>
</dbReference>
<comment type="catalytic activity">
    <reaction evidence="5">
        <text>(2S)-2-phospholactate + GTP + H(+) = (2S)-lactyl-2-diphospho-5'-guanosine + diphosphate</text>
        <dbReference type="Rhea" id="RHEA:63424"/>
        <dbReference type="ChEBI" id="CHEBI:15378"/>
        <dbReference type="ChEBI" id="CHEBI:33019"/>
        <dbReference type="ChEBI" id="CHEBI:37565"/>
        <dbReference type="ChEBI" id="CHEBI:59435"/>
        <dbReference type="ChEBI" id="CHEBI:59906"/>
        <dbReference type="EC" id="2.7.7.68"/>
    </reaction>
</comment>
<dbReference type="HAMAP" id="MF_02114">
    <property type="entry name" value="CofC"/>
    <property type="match status" value="1"/>
</dbReference>
<evidence type="ECO:0000256" key="3">
    <source>
        <dbReference type="ARBA" id="ARBA00022741"/>
    </source>
</evidence>
<proteinExistence type="inferred from homology"/>
<dbReference type="Gene3D" id="6.10.140.50">
    <property type="match status" value="1"/>
</dbReference>
<dbReference type="EMBL" id="CP159204">
    <property type="protein sequence ID" value="XCF16817.1"/>
    <property type="molecule type" value="Genomic_DNA"/>
</dbReference>
<evidence type="ECO:0000256" key="5">
    <source>
        <dbReference type="HAMAP-Rule" id="MF_02114"/>
    </source>
</evidence>
<dbReference type="NCBIfam" id="TIGR03552">
    <property type="entry name" value="F420_cofC"/>
    <property type="match status" value="1"/>
</dbReference>
<gene>
    <name evidence="5 6" type="primary">cofC</name>
    <name evidence="6" type="ORF">ABSL23_02085</name>
</gene>
<dbReference type="EC" id="2.7.7.68" evidence="5"/>
<evidence type="ECO:0000313" key="6">
    <source>
        <dbReference type="EMBL" id="XCF16817.1"/>
    </source>
</evidence>
<comment type="similarity">
    <text evidence="5">Belongs to the CofC family.</text>
</comment>
<dbReference type="GO" id="GO:0052645">
    <property type="term" value="P:F420-0 metabolic process"/>
    <property type="evidence" value="ECO:0007669"/>
    <property type="project" value="UniProtKB-UniRule"/>
</dbReference>
<keyword evidence="1 5" id="KW-0808">Transferase</keyword>
<evidence type="ECO:0000256" key="4">
    <source>
        <dbReference type="ARBA" id="ARBA00023134"/>
    </source>
</evidence>
<evidence type="ECO:0000256" key="2">
    <source>
        <dbReference type="ARBA" id="ARBA00022695"/>
    </source>
</evidence>
<protein>
    <recommendedName>
        <fullName evidence="5">2-phospho-L-lactate guanylyltransferase</fullName>
        <shortName evidence="5">LP guanylyltransferase</shortName>
        <ecNumber evidence="5">2.7.7.68</ecNumber>
    </recommendedName>
</protein>
<dbReference type="GeneID" id="91107901"/>
<dbReference type="Gene3D" id="3.90.550.10">
    <property type="entry name" value="Spore Coat Polysaccharide Biosynthesis Protein SpsA, Chain A"/>
    <property type="match status" value="1"/>
</dbReference>
<keyword evidence="4 5" id="KW-0342">GTP-binding</keyword>